<protein>
    <recommendedName>
        <fullName evidence="16">C2H2-type domain-containing protein</fullName>
    </recommendedName>
</protein>
<feature type="compositionally biased region" description="Basic and acidic residues" evidence="15">
    <location>
        <begin position="30"/>
        <end position="55"/>
    </location>
</feature>
<feature type="domain" description="C2H2-type" evidence="16">
    <location>
        <begin position="309"/>
        <end position="336"/>
    </location>
</feature>
<reference evidence="17" key="2">
    <citation type="submission" date="2021-03" db="UniProtKB">
        <authorList>
            <consortium name="Ensembl"/>
        </authorList>
    </citation>
    <scope>IDENTIFICATION</scope>
</reference>
<sequence>MLQIKKEEPDPEDHQTPMESSAAPLTDGDQAEKEPEILKIKIKKEEPDSEDHHIPMESSAAPLTDGGKWENEEPDTEEPLPTIKREMDPVPGAGSPEPQPEMLQIKKEEPDPEDHQTPMESSAAPLTDGDVDLTHGDERDLVNSKSLLPQCNSLARESGDASPNTPKVPLQGPTQHRLSLNHKAAGPETSGVICCNCGKCFGSDSELFAHRSVCTGRNCDTMLTGGKPFICTEYEAQARVKQNHRSQMGEKPFTCTDCGQAFSHKYKLLVHVSTHTGVKPFSCTECGKSFCLKNTLTRHQKIHTGEKPFICTECGKSFSTKNILQTHRRIHTGEKPFTCSECGRGFSQKVSLRLHHKIHTREKPFKCTECGAGFSNSSSLHNHQKIHPGVKPFTCTECWKSFTHKYQLLVHMITHTGVKPFTCTECGKSFPLKKRLTSHQKIHTETVEYHLFIIKFCVSIMVKVPLTKVIAKYLYCVELQIICKVQTASQTYP</sequence>
<keyword evidence="9" id="KW-0832">Ubl conjugation</keyword>
<dbReference type="SMART" id="SM00355">
    <property type="entry name" value="ZnF_C2H2"/>
    <property type="match status" value="8"/>
</dbReference>
<dbReference type="Pfam" id="PF00096">
    <property type="entry name" value="zf-C2H2"/>
    <property type="match status" value="7"/>
</dbReference>
<dbReference type="PROSITE" id="PS50157">
    <property type="entry name" value="ZINC_FINGER_C2H2_2"/>
    <property type="match status" value="8"/>
</dbReference>
<dbReference type="FunFam" id="3.30.160.60:FF:000099">
    <property type="entry name" value="Zinc finger protein 79"/>
    <property type="match status" value="1"/>
</dbReference>
<dbReference type="Bgee" id="ENSXETG00000039086">
    <property type="expression patterns" value="Expressed in skeletal muscle tissue and 13 other cell types or tissues"/>
</dbReference>
<dbReference type="GeneTree" id="ENSGT00950000182774"/>
<evidence type="ECO:0000256" key="8">
    <source>
        <dbReference type="ARBA" id="ARBA00022833"/>
    </source>
</evidence>
<feature type="compositionally biased region" description="Basic and acidic residues" evidence="15">
    <location>
        <begin position="132"/>
        <end position="142"/>
    </location>
</feature>
<dbReference type="FunFam" id="3.30.160.60:FF:001430">
    <property type="entry name" value="Uncharacterized protein"/>
    <property type="match status" value="1"/>
</dbReference>
<comment type="similarity">
    <text evidence="3">Belongs to the krueppel C2H2-type zinc-finger protein family.</text>
</comment>
<comment type="function">
    <text evidence="1">May be involved in transcriptional regulation.</text>
</comment>
<feature type="domain" description="C2H2-type" evidence="16">
    <location>
        <begin position="337"/>
        <end position="364"/>
    </location>
</feature>
<name>A0A803JYD9_XENTR</name>
<evidence type="ECO:0000256" key="10">
    <source>
        <dbReference type="ARBA" id="ARBA00023015"/>
    </source>
</evidence>
<dbReference type="Gene3D" id="3.30.160.60">
    <property type="entry name" value="Classic Zinc Finger"/>
    <property type="match status" value="7"/>
</dbReference>
<dbReference type="PROSITE" id="PS00028">
    <property type="entry name" value="ZINC_FINGER_C2H2_1"/>
    <property type="match status" value="7"/>
</dbReference>
<evidence type="ECO:0000256" key="3">
    <source>
        <dbReference type="ARBA" id="ARBA00006991"/>
    </source>
</evidence>
<keyword evidence="12" id="KW-0804">Transcription</keyword>
<dbReference type="SUPFAM" id="SSF57667">
    <property type="entry name" value="beta-beta-alpha zinc fingers"/>
    <property type="match status" value="4"/>
</dbReference>
<feature type="domain" description="C2H2-type" evidence="16">
    <location>
        <begin position="421"/>
        <end position="448"/>
    </location>
</feature>
<keyword evidence="6" id="KW-0677">Repeat</keyword>
<evidence type="ECO:0000256" key="5">
    <source>
        <dbReference type="ARBA" id="ARBA00022723"/>
    </source>
</evidence>
<feature type="domain" description="C2H2-type" evidence="16">
    <location>
        <begin position="192"/>
        <end position="219"/>
    </location>
</feature>
<keyword evidence="10" id="KW-0805">Transcription regulation</keyword>
<comment type="subcellular location">
    <subcellularLocation>
        <location evidence="2">Nucleus</location>
    </subcellularLocation>
</comment>
<evidence type="ECO:0000256" key="12">
    <source>
        <dbReference type="ARBA" id="ARBA00023163"/>
    </source>
</evidence>
<evidence type="ECO:0000256" key="14">
    <source>
        <dbReference type="PROSITE-ProRule" id="PRU00042"/>
    </source>
</evidence>
<evidence type="ECO:0000256" key="13">
    <source>
        <dbReference type="ARBA" id="ARBA00023242"/>
    </source>
</evidence>
<dbReference type="GO" id="GO:0003677">
    <property type="term" value="F:DNA binding"/>
    <property type="evidence" value="ECO:0007669"/>
    <property type="project" value="UniProtKB-KW"/>
</dbReference>
<keyword evidence="13" id="KW-0539">Nucleus</keyword>
<dbReference type="Ensembl" id="ENSXETT00000118860">
    <property type="protein sequence ID" value="ENSXETP00000113038"/>
    <property type="gene ID" value="ENSXETG00000039086"/>
</dbReference>
<evidence type="ECO:0000313" key="17">
    <source>
        <dbReference type="Ensembl" id="ENSXETP00000113038"/>
    </source>
</evidence>
<proteinExistence type="inferred from homology"/>
<dbReference type="FunFam" id="3.30.160.60:FF:000759">
    <property type="entry name" value="zinc finger protein 16"/>
    <property type="match status" value="3"/>
</dbReference>
<feature type="compositionally biased region" description="Basic and acidic residues" evidence="15">
    <location>
        <begin position="1"/>
        <end position="16"/>
    </location>
</feature>
<feature type="domain" description="C2H2-type" evidence="16">
    <location>
        <begin position="393"/>
        <end position="420"/>
    </location>
</feature>
<feature type="region of interest" description="Disordered" evidence="15">
    <location>
        <begin position="1"/>
        <end position="147"/>
    </location>
</feature>
<evidence type="ECO:0000256" key="6">
    <source>
        <dbReference type="ARBA" id="ARBA00022737"/>
    </source>
</evidence>
<dbReference type="FunFam" id="3.30.160.60:FF:000247">
    <property type="entry name" value="Zinc finger protein 236"/>
    <property type="match status" value="1"/>
</dbReference>
<organism evidence="17">
    <name type="scientific">Xenopus tropicalis</name>
    <name type="common">Western clawed frog</name>
    <name type="synonym">Silurana tropicalis</name>
    <dbReference type="NCBI Taxonomy" id="8364"/>
    <lineage>
        <taxon>Eukaryota</taxon>
        <taxon>Metazoa</taxon>
        <taxon>Chordata</taxon>
        <taxon>Craniata</taxon>
        <taxon>Vertebrata</taxon>
        <taxon>Euteleostomi</taxon>
        <taxon>Amphibia</taxon>
        <taxon>Batrachia</taxon>
        <taxon>Anura</taxon>
        <taxon>Pipoidea</taxon>
        <taxon>Pipidae</taxon>
        <taxon>Xenopodinae</taxon>
        <taxon>Xenopus</taxon>
        <taxon>Silurana</taxon>
    </lineage>
</organism>
<keyword evidence="8" id="KW-0862">Zinc</keyword>
<evidence type="ECO:0000256" key="4">
    <source>
        <dbReference type="ARBA" id="ARBA00022499"/>
    </source>
</evidence>
<dbReference type="GO" id="GO:0008270">
    <property type="term" value="F:zinc ion binding"/>
    <property type="evidence" value="ECO:0007669"/>
    <property type="project" value="UniProtKB-KW"/>
</dbReference>
<evidence type="ECO:0000256" key="2">
    <source>
        <dbReference type="ARBA" id="ARBA00004123"/>
    </source>
</evidence>
<dbReference type="PANTHER" id="PTHR23226:SF377">
    <property type="entry name" value="ZINC FINGER AND SCAN DOMAIN-CONTAINING PROTEIN 20"/>
    <property type="match status" value="1"/>
</dbReference>
<dbReference type="GO" id="GO:0005634">
    <property type="term" value="C:nucleus"/>
    <property type="evidence" value="ECO:0007669"/>
    <property type="project" value="UniProtKB-SubCell"/>
</dbReference>
<evidence type="ECO:0000256" key="9">
    <source>
        <dbReference type="ARBA" id="ARBA00022843"/>
    </source>
</evidence>
<keyword evidence="5" id="KW-0479">Metal-binding</keyword>
<dbReference type="FunFam" id="3.30.160.60:FF:002090">
    <property type="entry name" value="Zinc finger protein 473"/>
    <property type="match status" value="1"/>
</dbReference>
<evidence type="ECO:0000256" key="7">
    <source>
        <dbReference type="ARBA" id="ARBA00022771"/>
    </source>
</evidence>
<feature type="domain" description="C2H2-type" evidence="16">
    <location>
        <begin position="253"/>
        <end position="280"/>
    </location>
</feature>
<evidence type="ECO:0000256" key="11">
    <source>
        <dbReference type="ARBA" id="ARBA00023125"/>
    </source>
</evidence>
<feature type="domain" description="C2H2-type" evidence="16">
    <location>
        <begin position="281"/>
        <end position="308"/>
    </location>
</feature>
<dbReference type="AlphaFoldDB" id="A0A803JYD9"/>
<evidence type="ECO:0000259" key="16">
    <source>
        <dbReference type="PROSITE" id="PS50157"/>
    </source>
</evidence>
<keyword evidence="7 14" id="KW-0863">Zinc-finger</keyword>
<dbReference type="InterPro" id="IPR036236">
    <property type="entry name" value="Znf_C2H2_sf"/>
</dbReference>
<keyword evidence="4" id="KW-1017">Isopeptide bond</keyword>
<evidence type="ECO:0000256" key="1">
    <source>
        <dbReference type="ARBA" id="ARBA00003767"/>
    </source>
</evidence>
<feature type="domain" description="C2H2-type" evidence="16">
    <location>
        <begin position="365"/>
        <end position="392"/>
    </location>
</feature>
<accession>A0A803JYD9</accession>
<dbReference type="PANTHER" id="PTHR23226">
    <property type="entry name" value="ZINC FINGER AND SCAN DOMAIN-CONTAINING"/>
    <property type="match status" value="1"/>
</dbReference>
<feature type="compositionally biased region" description="Basic and acidic residues" evidence="15">
    <location>
        <begin position="104"/>
        <end position="117"/>
    </location>
</feature>
<keyword evidence="11" id="KW-0238">DNA-binding</keyword>
<dbReference type="InterPro" id="IPR013087">
    <property type="entry name" value="Znf_C2H2_type"/>
</dbReference>
<evidence type="ECO:0000256" key="15">
    <source>
        <dbReference type="SAM" id="MobiDB-lite"/>
    </source>
</evidence>
<reference evidence="17" key="1">
    <citation type="journal article" date="2010" name="Science">
        <title>The genome of the Western clawed frog Xenopus tropicalis.</title>
        <authorList>
            <person name="Hellsten U."/>
            <person name="Harland R.M."/>
            <person name="Gilchrist M.J."/>
            <person name="Hendrix D."/>
            <person name="Jurka J."/>
            <person name="Kapitonov V."/>
            <person name="Ovcharenko I."/>
            <person name="Putnam N.H."/>
            <person name="Shu S."/>
            <person name="Taher L."/>
            <person name="Blitz I.L."/>
            <person name="Blumberg B."/>
            <person name="Dichmann D.S."/>
            <person name="Dubchak I."/>
            <person name="Amaya E."/>
            <person name="Detter J.C."/>
            <person name="Fletcher R."/>
            <person name="Gerhard D.S."/>
            <person name="Goodstein D."/>
            <person name="Graves T."/>
            <person name="Grigoriev I.V."/>
            <person name="Grimwood J."/>
            <person name="Kawashima T."/>
            <person name="Lindquist E."/>
            <person name="Lucas S.M."/>
            <person name="Mead P.E."/>
            <person name="Mitros T."/>
            <person name="Ogino H."/>
            <person name="Ohta Y."/>
            <person name="Poliakov A.V."/>
            <person name="Pollet N."/>
            <person name="Robert J."/>
            <person name="Salamov A."/>
            <person name="Sater A.K."/>
            <person name="Schmutz J."/>
            <person name="Terry A."/>
            <person name="Vize P.D."/>
            <person name="Warren W.C."/>
            <person name="Wells D."/>
            <person name="Wills A."/>
            <person name="Wilson R.K."/>
            <person name="Zimmerman L.B."/>
            <person name="Zorn A.M."/>
            <person name="Grainger R."/>
            <person name="Grammer T."/>
            <person name="Khokha M.K."/>
            <person name="Richardson P.M."/>
            <person name="Rokhsar D.S."/>
        </authorList>
    </citation>
    <scope>NUCLEOTIDE SEQUENCE [LARGE SCALE GENOMIC DNA]</scope>
    <source>
        <strain evidence="17">Nigerian</strain>
    </source>
</reference>